<dbReference type="EMBL" id="FQUL01000022">
    <property type="protein sequence ID" value="SHE76989.1"/>
    <property type="molecule type" value="Genomic_DNA"/>
</dbReference>
<sequence length="192" mass="21842">MEISIGKRVPVASSLEMAEAIEKYLEQGKASEITLFTTQNEVKASWCLGPTISELFDVLPSKQKWLIRGHCELVGGFTLQDGRHKYELSLTRPYSVYELALGVVRYRNAYNRPINADKEIELRDLFQILESPANGSSYRLAELMAEDLVSSLHRTDLSTNTKSEVETVAELFRRMDEVGYDRLWTAAFSRLT</sequence>
<proteinExistence type="predicted"/>
<evidence type="ECO:0000313" key="1">
    <source>
        <dbReference type="EMBL" id="SHE76989.1"/>
    </source>
</evidence>
<evidence type="ECO:0000313" key="2">
    <source>
        <dbReference type="Proteomes" id="UP000184295"/>
    </source>
</evidence>
<dbReference type="STRING" id="1121881.SAMN02745225_01576"/>
<reference evidence="2" key="1">
    <citation type="submission" date="2016-11" db="EMBL/GenBank/DDBJ databases">
        <authorList>
            <person name="Varghese N."/>
            <person name="Submissions S."/>
        </authorList>
    </citation>
    <scope>NUCLEOTIDE SEQUENCE [LARGE SCALE GENOMIC DNA]</scope>
    <source>
        <strain evidence="2">DSM 19514</strain>
    </source>
</reference>
<accession>A0A1M4W712</accession>
<name>A0A1M4W712_9ACTN</name>
<protein>
    <submittedName>
        <fullName evidence="1">Uncharacterized protein</fullName>
    </submittedName>
</protein>
<gene>
    <name evidence="1" type="ORF">SAMN02745225_01576</name>
</gene>
<dbReference type="AlphaFoldDB" id="A0A1M4W712"/>
<dbReference type="RefSeq" id="WP_072791004.1">
    <property type="nucleotide sequence ID" value="NZ_FQUL01000022.1"/>
</dbReference>
<organism evidence="1 2">
    <name type="scientific">Ferrithrix thermotolerans DSM 19514</name>
    <dbReference type="NCBI Taxonomy" id="1121881"/>
    <lineage>
        <taxon>Bacteria</taxon>
        <taxon>Bacillati</taxon>
        <taxon>Actinomycetota</taxon>
        <taxon>Acidimicrobiia</taxon>
        <taxon>Acidimicrobiales</taxon>
        <taxon>Acidimicrobiaceae</taxon>
        <taxon>Ferrithrix</taxon>
    </lineage>
</organism>
<keyword evidence="2" id="KW-1185">Reference proteome</keyword>
<dbReference type="Proteomes" id="UP000184295">
    <property type="component" value="Unassembled WGS sequence"/>
</dbReference>